<keyword evidence="1" id="KW-0596">Phosphopantetheine</keyword>
<feature type="domain" description="Carrier" evidence="3">
    <location>
        <begin position="8"/>
        <end position="86"/>
    </location>
</feature>
<organism evidence="4">
    <name type="scientific">Streptomyces olivaceus</name>
    <dbReference type="NCBI Taxonomy" id="47716"/>
    <lineage>
        <taxon>Bacteria</taxon>
        <taxon>Bacillati</taxon>
        <taxon>Actinomycetota</taxon>
        <taxon>Actinomycetes</taxon>
        <taxon>Kitasatosporales</taxon>
        <taxon>Streptomycetaceae</taxon>
        <taxon>Streptomyces</taxon>
    </lineage>
</organism>
<evidence type="ECO:0000256" key="1">
    <source>
        <dbReference type="ARBA" id="ARBA00022450"/>
    </source>
</evidence>
<reference evidence="4" key="1">
    <citation type="submission" date="2017-07" db="EMBL/GenBank/DDBJ databases">
        <title>A Single Gene Cluster Codes for Two Anthracene Scaffolds from Deep Sea-Derived Streptomyces olivaceus SCSIO T05.</title>
        <authorList>
            <person name="Zhang C."/>
            <person name="Sun C."/>
            <person name="Huang H."/>
            <person name="Gui C."/>
            <person name="Wang L."/>
            <person name="Li Q."/>
            <person name="Ju J."/>
        </authorList>
    </citation>
    <scope>NUCLEOTIDE SEQUENCE</scope>
    <source>
        <strain evidence="4">SCSIO T05</strain>
    </source>
</reference>
<dbReference type="EMBL" id="MF437311">
    <property type="protein sequence ID" value="AWM72902.1"/>
    <property type="molecule type" value="Genomic_DNA"/>
</dbReference>
<dbReference type="InterPro" id="IPR006162">
    <property type="entry name" value="Ppantetheine_attach_site"/>
</dbReference>
<dbReference type="PROSITE" id="PS00012">
    <property type="entry name" value="PHOSPHOPANTETHEINE"/>
    <property type="match status" value="1"/>
</dbReference>
<dbReference type="InterPro" id="IPR036736">
    <property type="entry name" value="ACP-like_sf"/>
</dbReference>
<evidence type="ECO:0000313" key="4">
    <source>
        <dbReference type="EMBL" id="AWM72902.1"/>
    </source>
</evidence>
<dbReference type="InterPro" id="IPR009081">
    <property type="entry name" value="PP-bd_ACP"/>
</dbReference>
<sequence length="89" mass="9398">MSAHGVTALSIDEFTRILRESAGEDEAVDLNGDVADLLFTDLGYDSLALLEVAGRIARDYGVDIPDEDLDGAETPRAFVDLVNSALSAG</sequence>
<evidence type="ECO:0000259" key="3">
    <source>
        <dbReference type="PROSITE" id="PS50075"/>
    </source>
</evidence>
<proteinExistence type="predicted"/>
<protein>
    <submittedName>
        <fullName evidence="4">Acyl carrier protein</fullName>
    </submittedName>
</protein>
<dbReference type="RefSeq" id="WP_194275588.1">
    <property type="nucleotide sequence ID" value="NZ_BNEF01000003.1"/>
</dbReference>
<dbReference type="SUPFAM" id="SSF47336">
    <property type="entry name" value="ACP-like"/>
    <property type="match status" value="1"/>
</dbReference>
<accession>A0A2U8T8P8</accession>
<dbReference type="PROSITE" id="PS50075">
    <property type="entry name" value="CARRIER"/>
    <property type="match status" value="1"/>
</dbReference>
<dbReference type="AlphaFoldDB" id="A0A2U8T8P8"/>
<dbReference type="GeneID" id="69760291"/>
<name>A0A2U8T8P8_STROV</name>
<evidence type="ECO:0000256" key="2">
    <source>
        <dbReference type="ARBA" id="ARBA00022553"/>
    </source>
</evidence>
<dbReference type="Gene3D" id="1.10.1200.10">
    <property type="entry name" value="ACP-like"/>
    <property type="match status" value="1"/>
</dbReference>
<keyword evidence="2" id="KW-0597">Phosphoprotein</keyword>
<dbReference type="Pfam" id="PF00550">
    <property type="entry name" value="PP-binding"/>
    <property type="match status" value="1"/>
</dbReference>